<accession>A0A7G9S559</accession>
<protein>
    <submittedName>
        <fullName evidence="3">VOC family protein</fullName>
    </submittedName>
</protein>
<evidence type="ECO:0000259" key="2">
    <source>
        <dbReference type="PROSITE" id="PS51819"/>
    </source>
</evidence>
<dbReference type="InterPro" id="IPR037523">
    <property type="entry name" value="VOC_core"/>
</dbReference>
<reference evidence="3 4" key="1">
    <citation type="submission" date="2020-08" db="EMBL/GenBank/DDBJ databases">
        <title>Genome sequence of Leucobacter denitrificans KACC 14055T.</title>
        <authorList>
            <person name="Hyun D.-W."/>
            <person name="Bae J.-W."/>
        </authorList>
    </citation>
    <scope>NUCLEOTIDE SEQUENCE [LARGE SCALE GENOMIC DNA]</scope>
    <source>
        <strain evidence="3 4">KACC 14055</strain>
    </source>
</reference>
<evidence type="ECO:0000256" key="1">
    <source>
        <dbReference type="ARBA" id="ARBA00022723"/>
    </source>
</evidence>
<dbReference type="InterPro" id="IPR051785">
    <property type="entry name" value="MMCE/EMCE_epimerase"/>
</dbReference>
<dbReference type="EMBL" id="CP060716">
    <property type="protein sequence ID" value="QNN62984.1"/>
    <property type="molecule type" value="Genomic_DNA"/>
</dbReference>
<evidence type="ECO:0000313" key="4">
    <source>
        <dbReference type="Proteomes" id="UP000515934"/>
    </source>
</evidence>
<feature type="domain" description="VOC" evidence="2">
    <location>
        <begin position="5"/>
        <end position="140"/>
    </location>
</feature>
<proteinExistence type="predicted"/>
<dbReference type="PANTHER" id="PTHR43048:SF3">
    <property type="entry name" value="METHYLMALONYL-COA EPIMERASE, MITOCHONDRIAL"/>
    <property type="match status" value="1"/>
</dbReference>
<gene>
    <name evidence="3" type="ORF">H9L06_00925</name>
</gene>
<dbReference type="KEGG" id="ldn:H9L06_00925"/>
<dbReference type="SUPFAM" id="SSF54593">
    <property type="entry name" value="Glyoxalase/Bleomycin resistance protein/Dihydroxybiphenyl dioxygenase"/>
    <property type="match status" value="2"/>
</dbReference>
<evidence type="ECO:0000313" key="3">
    <source>
        <dbReference type="EMBL" id="QNN62984.1"/>
    </source>
</evidence>
<dbReference type="AlphaFoldDB" id="A0A7G9S559"/>
<dbReference type="GO" id="GO:0046491">
    <property type="term" value="P:L-methylmalonyl-CoA metabolic process"/>
    <property type="evidence" value="ECO:0007669"/>
    <property type="project" value="TreeGrafter"/>
</dbReference>
<keyword evidence="4" id="KW-1185">Reference proteome</keyword>
<dbReference type="Pfam" id="PF00903">
    <property type="entry name" value="Glyoxalase"/>
    <property type="match status" value="1"/>
</dbReference>
<dbReference type="Proteomes" id="UP000515934">
    <property type="component" value="Chromosome"/>
</dbReference>
<organism evidence="3 4">
    <name type="scientific">Leucobacter denitrificans</name>
    <dbReference type="NCBI Taxonomy" id="683042"/>
    <lineage>
        <taxon>Bacteria</taxon>
        <taxon>Bacillati</taxon>
        <taxon>Actinomycetota</taxon>
        <taxon>Actinomycetes</taxon>
        <taxon>Micrococcales</taxon>
        <taxon>Microbacteriaceae</taxon>
        <taxon>Leucobacter</taxon>
    </lineage>
</organism>
<dbReference type="InterPro" id="IPR004360">
    <property type="entry name" value="Glyas_Fos-R_dOase_dom"/>
</dbReference>
<dbReference type="PANTHER" id="PTHR43048">
    <property type="entry name" value="METHYLMALONYL-COA EPIMERASE"/>
    <property type="match status" value="1"/>
</dbReference>
<dbReference type="Gene3D" id="3.10.180.10">
    <property type="entry name" value="2,3-Dihydroxybiphenyl 1,2-Dioxygenase, domain 1"/>
    <property type="match status" value="2"/>
</dbReference>
<feature type="domain" description="VOC" evidence="2">
    <location>
        <begin position="172"/>
        <end position="303"/>
    </location>
</feature>
<dbReference type="PROSITE" id="PS51819">
    <property type="entry name" value="VOC"/>
    <property type="match status" value="2"/>
</dbReference>
<dbReference type="RefSeq" id="WP_187555452.1">
    <property type="nucleotide sequence ID" value="NZ_CP060716.1"/>
</dbReference>
<name>A0A7G9S559_9MICO</name>
<dbReference type="InterPro" id="IPR029068">
    <property type="entry name" value="Glyas_Bleomycin-R_OHBP_Dase"/>
</dbReference>
<dbReference type="GO" id="GO:0004493">
    <property type="term" value="F:methylmalonyl-CoA epimerase activity"/>
    <property type="evidence" value="ECO:0007669"/>
    <property type="project" value="TreeGrafter"/>
</dbReference>
<dbReference type="GO" id="GO:0046872">
    <property type="term" value="F:metal ion binding"/>
    <property type="evidence" value="ECO:0007669"/>
    <property type="project" value="UniProtKB-KW"/>
</dbReference>
<sequence length="303" mass="34353">MAIGRLFHIIHLTDDLPALESWYDDVFSVQRGFLDHHYMEGERRDASLVLLGDSVIEPLAPAFRVDDWAEFPLGRFYNRFGKHWHSIAWYTDDAGEIWQRLTDAGVRVYIEGGKLTDTRPGPDSAIMTHPKDTLTQLEFMRPSGVVEENDPRLKPDWDPNWWINNHPIQTPGLAYTTVLTKDLERAEKVYGELLGGTVLHKSSSELTGTDDIYVQVGDTVVQLSKPNTDGTIAAQDFEKNKEIHHAAAFKVLDLDKTKDYLEEKGIKTVARDDETLISDPETTHGVPFRWTTWDVPGGPRDGK</sequence>
<keyword evidence="1" id="KW-0479">Metal-binding</keyword>